<feature type="disulfide bond" evidence="2">
    <location>
        <begin position="251"/>
        <end position="266"/>
    </location>
</feature>
<evidence type="ECO:0000256" key="3">
    <source>
        <dbReference type="SAM" id="SignalP"/>
    </source>
</evidence>
<dbReference type="Proteomes" id="UP001174909">
    <property type="component" value="Unassembled WGS sequence"/>
</dbReference>
<dbReference type="PROSITE" id="PS01209">
    <property type="entry name" value="LDLRA_1"/>
    <property type="match status" value="1"/>
</dbReference>
<dbReference type="InterPro" id="IPR023415">
    <property type="entry name" value="LDLR_class-A_CS"/>
</dbReference>
<dbReference type="GO" id="GO:0007160">
    <property type="term" value="P:cell-matrix adhesion"/>
    <property type="evidence" value="ECO:0007669"/>
    <property type="project" value="InterPro"/>
</dbReference>
<dbReference type="PANTHER" id="PTHR13802">
    <property type="entry name" value="MUCIN 4-RELATED"/>
    <property type="match status" value="1"/>
</dbReference>
<feature type="disulfide bond" evidence="2">
    <location>
        <begin position="232"/>
        <end position="244"/>
    </location>
</feature>
<dbReference type="SMART" id="SM00192">
    <property type="entry name" value="LDLa"/>
    <property type="match status" value="1"/>
</dbReference>
<dbReference type="InterPro" id="IPR036055">
    <property type="entry name" value="LDL_receptor-like_sf"/>
</dbReference>
<dbReference type="GO" id="GO:0005176">
    <property type="term" value="F:ErbB-2 class receptor binding"/>
    <property type="evidence" value="ECO:0007669"/>
    <property type="project" value="TreeGrafter"/>
</dbReference>
<reference evidence="5" key="1">
    <citation type="submission" date="2023-03" db="EMBL/GenBank/DDBJ databases">
        <authorList>
            <person name="Steffen K."/>
            <person name="Cardenas P."/>
        </authorList>
    </citation>
    <scope>NUCLEOTIDE SEQUENCE</scope>
</reference>
<dbReference type="InterPro" id="IPR003886">
    <property type="entry name" value="NIDO_dom"/>
</dbReference>
<dbReference type="Gene3D" id="4.10.400.10">
    <property type="entry name" value="Low-density Lipoprotein Receptor"/>
    <property type="match status" value="1"/>
</dbReference>
<feature type="signal peptide" evidence="3">
    <location>
        <begin position="1"/>
        <end position="24"/>
    </location>
</feature>
<dbReference type="PROSITE" id="PS50068">
    <property type="entry name" value="LDLRA_2"/>
    <property type="match status" value="1"/>
</dbReference>
<feature type="chain" id="PRO_5041374872" evidence="3">
    <location>
        <begin position="25"/>
        <end position="283"/>
    </location>
</feature>
<proteinExistence type="predicted"/>
<dbReference type="SMART" id="SM00539">
    <property type="entry name" value="NIDO"/>
    <property type="match status" value="1"/>
</dbReference>
<keyword evidence="3" id="KW-0732">Signal</keyword>
<comment type="caution">
    <text evidence="5">The sequence shown here is derived from an EMBL/GenBank/DDBJ whole genome shotgun (WGS) entry which is preliminary data.</text>
</comment>
<dbReference type="AlphaFoldDB" id="A0AA35S078"/>
<feature type="disulfide bond" evidence="2">
    <location>
        <begin position="239"/>
        <end position="257"/>
    </location>
</feature>
<protein>
    <submittedName>
        <fullName evidence="5">Nidogen-1</fullName>
    </submittedName>
</protein>
<dbReference type="PANTHER" id="PTHR13802:SF52">
    <property type="entry name" value="MUCIN-4"/>
    <property type="match status" value="1"/>
</dbReference>
<dbReference type="EMBL" id="CASHTH010001860">
    <property type="protein sequence ID" value="CAI8021030.1"/>
    <property type="molecule type" value="Genomic_DNA"/>
</dbReference>
<evidence type="ECO:0000256" key="1">
    <source>
        <dbReference type="ARBA" id="ARBA00023157"/>
    </source>
</evidence>
<evidence type="ECO:0000259" key="4">
    <source>
        <dbReference type="SMART" id="SM00539"/>
    </source>
</evidence>
<keyword evidence="1 2" id="KW-1015">Disulfide bond</keyword>
<organism evidence="5 6">
    <name type="scientific">Geodia barretti</name>
    <name type="common">Barrett's horny sponge</name>
    <dbReference type="NCBI Taxonomy" id="519541"/>
    <lineage>
        <taxon>Eukaryota</taxon>
        <taxon>Metazoa</taxon>
        <taxon>Porifera</taxon>
        <taxon>Demospongiae</taxon>
        <taxon>Heteroscleromorpha</taxon>
        <taxon>Tetractinellida</taxon>
        <taxon>Astrophorina</taxon>
        <taxon>Geodiidae</taxon>
        <taxon>Geodia</taxon>
    </lineage>
</organism>
<dbReference type="InterPro" id="IPR051495">
    <property type="entry name" value="Epithelial_Barrier/Signaling"/>
</dbReference>
<gene>
    <name evidence="5" type="ORF">GBAR_LOCUS12509</name>
</gene>
<dbReference type="Pfam" id="PF00057">
    <property type="entry name" value="Ldl_recept_a"/>
    <property type="match status" value="1"/>
</dbReference>
<dbReference type="InterPro" id="IPR002172">
    <property type="entry name" value="LDrepeatLR_classA_rpt"/>
</dbReference>
<name>A0AA35S078_GEOBA</name>
<keyword evidence="6" id="KW-1185">Reference proteome</keyword>
<dbReference type="Pfam" id="PF06119">
    <property type="entry name" value="NIDO"/>
    <property type="match status" value="1"/>
</dbReference>
<dbReference type="CDD" id="cd00112">
    <property type="entry name" value="LDLa"/>
    <property type="match status" value="1"/>
</dbReference>
<dbReference type="SUPFAM" id="SSF57424">
    <property type="entry name" value="LDL receptor-like module"/>
    <property type="match status" value="1"/>
</dbReference>
<feature type="domain" description="NIDO" evidence="4">
    <location>
        <begin position="98"/>
        <end position="237"/>
    </location>
</feature>
<feature type="non-terminal residue" evidence="5">
    <location>
        <position position="283"/>
    </location>
</feature>
<evidence type="ECO:0000256" key="2">
    <source>
        <dbReference type="PROSITE-ProRule" id="PRU00124"/>
    </source>
</evidence>
<evidence type="ECO:0000313" key="6">
    <source>
        <dbReference type="Proteomes" id="UP001174909"/>
    </source>
</evidence>
<accession>A0AA35S078</accession>
<sequence length="283" mass="30532">MRLDVALAAGLVVALMSYTLQVEAGGKLSFVRLSVLDTSTIPPGDDTFSNEISTDGKFRFGSNSVESVYVSTNGYISMGLTPTANAQNVEGALSVVAPYGADIDTRVGGTVSYTRFHAPQELRVVSEFVEAQMDVDFLGTKMMVALWDNVAQYKGRASVNSTFQAVLITDRYDSYAVFIYQCGGMGWGGAEIGWQASRQDVDEHQLSGRESAQIGCEYSTNSSSTVFRLESCAKKEFRCDGGRCLSKSKQCDGRTECSDKSDEQDCLDITLIASGAAFGFVVL</sequence>
<evidence type="ECO:0000313" key="5">
    <source>
        <dbReference type="EMBL" id="CAI8021030.1"/>
    </source>
</evidence>